<keyword evidence="3" id="KW-0813">Transport</keyword>
<evidence type="ECO:0000256" key="3">
    <source>
        <dbReference type="ARBA" id="ARBA00022448"/>
    </source>
</evidence>
<feature type="transmembrane region" description="Helical" evidence="8">
    <location>
        <begin position="215"/>
        <end position="237"/>
    </location>
</feature>
<feature type="transmembrane region" description="Helical" evidence="8">
    <location>
        <begin position="328"/>
        <end position="349"/>
    </location>
</feature>
<sequence length="413" mass="44779">MIEAFKNTLQIAGKDLLDFFRNRMELVAFIIMPIFMMVMTGYIFPSGTSLKNIALGVVENDKGEIGENIVTVLENMKLGDKNDNIFLLERQPGNLEEAKEELKKGNLNAILIIPEGFSSDIKESRQGILTLIIDQSNPQISSILTGMMEKIVDGLASKVAIEKLVGIMATELPTDKPAPSGSTIAPSLQSQPNPQALIKPFIIKTEGLVPGEQNYFQFMAPGIIAMVVVMAVMIGLATSISREKELGTLDGILVAPISRLCIILGKALSQTTRGLLQGSIVLLLSIFLFGVKIYGSIPLVALLLFLGVFSFIGLGILISAIAAEQETAMMIMMTLTFPMIFLSGVFFPIEQMPGFMQIISRILPLTYAIEALRKVIILGAGISSLGKELTILITFGTITLAIAVPAFKRIITR</sequence>
<dbReference type="PROSITE" id="PS51012">
    <property type="entry name" value="ABC_TM2"/>
    <property type="match status" value="1"/>
</dbReference>
<accession>A0A0F9N727</accession>
<evidence type="ECO:0000259" key="9">
    <source>
        <dbReference type="PROSITE" id="PS51012"/>
    </source>
</evidence>
<feature type="domain" description="ABC transmembrane type-2" evidence="9">
    <location>
        <begin position="185"/>
        <end position="410"/>
    </location>
</feature>
<dbReference type="Pfam" id="PF12698">
    <property type="entry name" value="ABC2_membrane_3"/>
    <property type="match status" value="1"/>
</dbReference>
<dbReference type="EMBL" id="LAZR01008676">
    <property type="protein sequence ID" value="KKM77222.1"/>
    <property type="molecule type" value="Genomic_DNA"/>
</dbReference>
<comment type="caution">
    <text evidence="10">The sequence shown here is derived from an EMBL/GenBank/DDBJ whole genome shotgun (WGS) entry which is preliminary data.</text>
</comment>
<proteinExistence type="inferred from homology"/>
<evidence type="ECO:0000256" key="8">
    <source>
        <dbReference type="SAM" id="Phobius"/>
    </source>
</evidence>
<organism evidence="10">
    <name type="scientific">marine sediment metagenome</name>
    <dbReference type="NCBI Taxonomy" id="412755"/>
    <lineage>
        <taxon>unclassified sequences</taxon>
        <taxon>metagenomes</taxon>
        <taxon>ecological metagenomes</taxon>
    </lineage>
</organism>
<comment type="subcellular location">
    <subcellularLocation>
        <location evidence="1">Cell membrane</location>
        <topology evidence="1">Multi-pass membrane protein</topology>
    </subcellularLocation>
</comment>
<dbReference type="PANTHER" id="PTHR30294:SF29">
    <property type="entry name" value="MULTIDRUG ABC TRANSPORTER PERMEASE YBHS-RELATED"/>
    <property type="match status" value="1"/>
</dbReference>
<feature type="transmembrane region" description="Helical" evidence="8">
    <location>
        <begin position="26"/>
        <end position="44"/>
    </location>
</feature>
<evidence type="ECO:0000256" key="1">
    <source>
        <dbReference type="ARBA" id="ARBA00004651"/>
    </source>
</evidence>
<evidence type="ECO:0000256" key="4">
    <source>
        <dbReference type="ARBA" id="ARBA00022475"/>
    </source>
</evidence>
<evidence type="ECO:0000313" key="10">
    <source>
        <dbReference type="EMBL" id="KKM77222.1"/>
    </source>
</evidence>
<dbReference type="GO" id="GO:0140359">
    <property type="term" value="F:ABC-type transporter activity"/>
    <property type="evidence" value="ECO:0007669"/>
    <property type="project" value="InterPro"/>
</dbReference>
<feature type="transmembrane region" description="Helical" evidence="8">
    <location>
        <begin position="389"/>
        <end position="407"/>
    </location>
</feature>
<keyword evidence="7 8" id="KW-0472">Membrane</keyword>
<dbReference type="InterPro" id="IPR047817">
    <property type="entry name" value="ABC2_TM_bact-type"/>
</dbReference>
<comment type="similarity">
    <text evidence="2">Belongs to the ABC-2 integral membrane protein family.</text>
</comment>
<keyword evidence="6 8" id="KW-1133">Transmembrane helix</keyword>
<evidence type="ECO:0000256" key="7">
    <source>
        <dbReference type="ARBA" id="ARBA00023136"/>
    </source>
</evidence>
<dbReference type="Gene3D" id="3.40.1710.10">
    <property type="entry name" value="abc type-2 transporter like domain"/>
    <property type="match status" value="1"/>
</dbReference>
<evidence type="ECO:0000256" key="5">
    <source>
        <dbReference type="ARBA" id="ARBA00022692"/>
    </source>
</evidence>
<reference evidence="10" key="1">
    <citation type="journal article" date="2015" name="Nature">
        <title>Complex archaea that bridge the gap between prokaryotes and eukaryotes.</title>
        <authorList>
            <person name="Spang A."/>
            <person name="Saw J.H."/>
            <person name="Jorgensen S.L."/>
            <person name="Zaremba-Niedzwiedzka K."/>
            <person name="Martijn J."/>
            <person name="Lind A.E."/>
            <person name="van Eijk R."/>
            <person name="Schleper C."/>
            <person name="Guy L."/>
            <person name="Ettema T.J."/>
        </authorList>
    </citation>
    <scope>NUCLEOTIDE SEQUENCE</scope>
</reference>
<dbReference type="PRINTS" id="PR00164">
    <property type="entry name" value="ABC2TRNSPORT"/>
</dbReference>
<feature type="transmembrane region" description="Helical" evidence="8">
    <location>
        <begin position="274"/>
        <end position="294"/>
    </location>
</feature>
<dbReference type="InterPro" id="IPR051449">
    <property type="entry name" value="ABC-2_transporter_component"/>
</dbReference>
<dbReference type="PANTHER" id="PTHR30294">
    <property type="entry name" value="MEMBRANE COMPONENT OF ABC TRANSPORTER YHHJ-RELATED"/>
    <property type="match status" value="1"/>
</dbReference>
<dbReference type="GO" id="GO:0043190">
    <property type="term" value="C:ATP-binding cassette (ABC) transporter complex"/>
    <property type="evidence" value="ECO:0007669"/>
    <property type="project" value="InterPro"/>
</dbReference>
<protein>
    <recommendedName>
        <fullName evidence="9">ABC transmembrane type-2 domain-containing protein</fullName>
    </recommendedName>
</protein>
<dbReference type="AlphaFoldDB" id="A0A0F9N727"/>
<keyword evidence="4" id="KW-1003">Cell membrane</keyword>
<gene>
    <name evidence="10" type="ORF">LCGC14_1372240</name>
</gene>
<evidence type="ECO:0000256" key="6">
    <source>
        <dbReference type="ARBA" id="ARBA00022989"/>
    </source>
</evidence>
<evidence type="ECO:0000256" key="2">
    <source>
        <dbReference type="ARBA" id="ARBA00007783"/>
    </source>
</evidence>
<feature type="transmembrane region" description="Helical" evidence="8">
    <location>
        <begin position="301"/>
        <end position="322"/>
    </location>
</feature>
<dbReference type="InterPro" id="IPR013525">
    <property type="entry name" value="ABC2_TM"/>
</dbReference>
<keyword evidence="5 8" id="KW-0812">Transmembrane</keyword>
<dbReference type="InterPro" id="IPR000412">
    <property type="entry name" value="ABC_2_transport"/>
</dbReference>
<name>A0A0F9N727_9ZZZZ</name>